<dbReference type="Pfam" id="PF14529">
    <property type="entry name" value="Exo_endo_phos_2"/>
    <property type="match status" value="1"/>
</dbReference>
<comment type="caution">
    <text evidence="2">The sequence shown here is derived from an EMBL/GenBank/DDBJ whole genome shotgun (WGS) entry which is preliminary data.</text>
</comment>
<gene>
    <name evidence="2" type="ORF">QE152_g18087</name>
</gene>
<dbReference type="AlphaFoldDB" id="A0AAW1L0R2"/>
<dbReference type="Proteomes" id="UP001458880">
    <property type="component" value="Unassembled WGS sequence"/>
</dbReference>
<evidence type="ECO:0000313" key="3">
    <source>
        <dbReference type="Proteomes" id="UP001458880"/>
    </source>
</evidence>
<keyword evidence="2" id="KW-0540">Nuclease</keyword>
<name>A0AAW1L0R2_POPJA</name>
<organism evidence="2 3">
    <name type="scientific">Popillia japonica</name>
    <name type="common">Japanese beetle</name>
    <dbReference type="NCBI Taxonomy" id="7064"/>
    <lineage>
        <taxon>Eukaryota</taxon>
        <taxon>Metazoa</taxon>
        <taxon>Ecdysozoa</taxon>
        <taxon>Arthropoda</taxon>
        <taxon>Hexapoda</taxon>
        <taxon>Insecta</taxon>
        <taxon>Pterygota</taxon>
        <taxon>Neoptera</taxon>
        <taxon>Endopterygota</taxon>
        <taxon>Coleoptera</taxon>
        <taxon>Polyphaga</taxon>
        <taxon>Scarabaeiformia</taxon>
        <taxon>Scarabaeidae</taxon>
        <taxon>Rutelinae</taxon>
        <taxon>Popillia</taxon>
    </lineage>
</organism>
<dbReference type="PANTHER" id="PTHR33273">
    <property type="entry name" value="DOMAIN-CONTAINING PROTEIN, PUTATIVE-RELATED"/>
    <property type="match status" value="1"/>
</dbReference>
<dbReference type="InterPro" id="IPR005135">
    <property type="entry name" value="Endo/exonuclease/phosphatase"/>
</dbReference>
<dbReference type="EMBL" id="JASPKY010000171">
    <property type="protein sequence ID" value="KAK9728274.1"/>
    <property type="molecule type" value="Genomic_DNA"/>
</dbReference>
<keyword evidence="2" id="KW-0255">Endonuclease</keyword>
<dbReference type="Gene3D" id="3.60.10.10">
    <property type="entry name" value="Endonuclease/exonuclease/phosphatase"/>
    <property type="match status" value="1"/>
</dbReference>
<evidence type="ECO:0000313" key="2">
    <source>
        <dbReference type="EMBL" id="KAK9728274.1"/>
    </source>
</evidence>
<feature type="domain" description="Endonuclease/exonuclease/phosphatase" evidence="1">
    <location>
        <begin position="137"/>
        <end position="223"/>
    </location>
</feature>
<dbReference type="SUPFAM" id="SSF56219">
    <property type="entry name" value="DNase I-like"/>
    <property type="match status" value="1"/>
</dbReference>
<dbReference type="GO" id="GO:0004519">
    <property type="term" value="F:endonuclease activity"/>
    <property type="evidence" value="ECO:0007669"/>
    <property type="project" value="UniProtKB-KW"/>
</dbReference>
<keyword evidence="3" id="KW-1185">Reference proteome</keyword>
<protein>
    <submittedName>
        <fullName evidence="2">Endonuclease-reverse transcriptase</fullName>
    </submittedName>
</protein>
<reference evidence="2 3" key="1">
    <citation type="journal article" date="2024" name="BMC Genomics">
        <title>De novo assembly and annotation of Popillia japonica's genome with initial clues to its potential as an invasive pest.</title>
        <authorList>
            <person name="Cucini C."/>
            <person name="Boschi S."/>
            <person name="Funari R."/>
            <person name="Cardaioli E."/>
            <person name="Iannotti N."/>
            <person name="Marturano G."/>
            <person name="Paoli F."/>
            <person name="Bruttini M."/>
            <person name="Carapelli A."/>
            <person name="Frati F."/>
            <person name="Nardi F."/>
        </authorList>
    </citation>
    <scope>NUCLEOTIDE SEQUENCE [LARGE SCALE GENOMIC DNA]</scope>
    <source>
        <strain evidence="2">DMR45628</strain>
    </source>
</reference>
<dbReference type="PANTHER" id="PTHR33273:SF2">
    <property type="entry name" value="ENDONUCLEASE_EXONUCLEASE_PHOSPHATASE DOMAIN-CONTAINING PROTEIN"/>
    <property type="match status" value="1"/>
</dbReference>
<sequence>MHVEGGKMRCLRQETDTGGKLKTRSIQQGMRVAQETYSKECASLKKLLEFEAKRRGIRATENLTEKLIREKIQIALIQEPYIVRGKICGFPSVFKTFVCPDETNERPIRAAVVITDSRLNEGLQARNIGTTESYVNFGTIIGLDGNSKSQLWGSPIEVRRGRELENLFIERELTVLNDNEDPTFVRHRGSSFIDITAADHVAYQHIRNWKLDDDETLSEHKYLTFEIGIGYKLDNSATRIGFCTKRANWQTFTDVFKNTVTRLETELHNARGNKDIELIACKLNTGIIEACEQSMPRRRNFEKRSVPWWTAELTQLRVETNRLRRLRTIGNITLCTLTVEA</sequence>
<proteinExistence type="predicted"/>
<evidence type="ECO:0000259" key="1">
    <source>
        <dbReference type="Pfam" id="PF14529"/>
    </source>
</evidence>
<accession>A0AAW1L0R2</accession>
<keyword evidence="2" id="KW-0378">Hydrolase</keyword>
<dbReference type="InterPro" id="IPR036691">
    <property type="entry name" value="Endo/exonu/phosph_ase_sf"/>
</dbReference>